<feature type="domain" description="WW" evidence="1">
    <location>
        <begin position="141"/>
        <end position="175"/>
    </location>
</feature>
<dbReference type="Pfam" id="PF00397">
    <property type="entry name" value="WW"/>
    <property type="match status" value="4"/>
</dbReference>
<dbReference type="GO" id="GO:0005685">
    <property type="term" value="C:U1 snRNP"/>
    <property type="evidence" value="ECO:0007669"/>
    <property type="project" value="TreeGrafter"/>
</dbReference>
<keyword evidence="3" id="KW-1185">Reference proteome</keyword>
<accession>K3WKB7</accession>
<dbReference type="InterPro" id="IPR036020">
    <property type="entry name" value="WW_dom_sf"/>
</dbReference>
<dbReference type="PANTHER" id="PTHR11864:SF35">
    <property type="entry name" value="WW DOMAIN-CONTAINING PROTEIN"/>
    <property type="match status" value="1"/>
</dbReference>
<reference evidence="2" key="3">
    <citation type="submission" date="2015-02" db="UniProtKB">
        <authorList>
            <consortium name="EnsemblProtists"/>
        </authorList>
    </citation>
    <scope>IDENTIFICATION</scope>
    <source>
        <strain evidence="2">DAOM BR144</strain>
    </source>
</reference>
<dbReference type="Gene3D" id="2.20.70.10">
    <property type="match status" value="4"/>
</dbReference>
<proteinExistence type="predicted"/>
<feature type="domain" description="WW" evidence="1">
    <location>
        <begin position="321"/>
        <end position="355"/>
    </location>
</feature>
<dbReference type="VEuPathDB" id="FungiDB:PYU1_G005398"/>
<name>K3WKB7_GLOUD</name>
<dbReference type="CDD" id="cd00201">
    <property type="entry name" value="WW"/>
    <property type="match status" value="3"/>
</dbReference>
<dbReference type="PANTHER" id="PTHR11864">
    <property type="entry name" value="PRE-MRNA-PROCESSING PROTEIN PRP40"/>
    <property type="match status" value="1"/>
</dbReference>
<reference evidence="3" key="1">
    <citation type="journal article" date="2010" name="Genome Biol.">
        <title>Genome sequence of the necrotrophic plant pathogen Pythium ultimum reveals original pathogenicity mechanisms and effector repertoire.</title>
        <authorList>
            <person name="Levesque C.A."/>
            <person name="Brouwer H."/>
            <person name="Cano L."/>
            <person name="Hamilton J.P."/>
            <person name="Holt C."/>
            <person name="Huitema E."/>
            <person name="Raffaele S."/>
            <person name="Robideau G.P."/>
            <person name="Thines M."/>
            <person name="Win J."/>
            <person name="Zerillo M.M."/>
            <person name="Beakes G.W."/>
            <person name="Boore J.L."/>
            <person name="Busam D."/>
            <person name="Dumas B."/>
            <person name="Ferriera S."/>
            <person name="Fuerstenberg S.I."/>
            <person name="Gachon C.M."/>
            <person name="Gaulin E."/>
            <person name="Govers F."/>
            <person name="Grenville-Briggs L."/>
            <person name="Horner N."/>
            <person name="Hostetler J."/>
            <person name="Jiang R.H."/>
            <person name="Johnson J."/>
            <person name="Krajaejun T."/>
            <person name="Lin H."/>
            <person name="Meijer H.J."/>
            <person name="Moore B."/>
            <person name="Morris P."/>
            <person name="Phuntmart V."/>
            <person name="Puiu D."/>
            <person name="Shetty J."/>
            <person name="Stajich J.E."/>
            <person name="Tripathy S."/>
            <person name="Wawra S."/>
            <person name="van West P."/>
            <person name="Whitty B.R."/>
            <person name="Coutinho P.M."/>
            <person name="Henrissat B."/>
            <person name="Martin F."/>
            <person name="Thomas P.D."/>
            <person name="Tyler B.M."/>
            <person name="De Vries R.P."/>
            <person name="Kamoun S."/>
            <person name="Yandell M."/>
            <person name="Tisserat N."/>
            <person name="Buell C.R."/>
        </authorList>
    </citation>
    <scope>NUCLEOTIDE SEQUENCE</scope>
    <source>
        <strain evidence="3">DAOM:BR144</strain>
    </source>
</reference>
<dbReference type="EnsemblProtists" id="PYU1_T005409">
    <property type="protein sequence ID" value="PYU1_T005409"/>
    <property type="gene ID" value="PYU1_G005398"/>
</dbReference>
<feature type="domain" description="WW" evidence="1">
    <location>
        <begin position="68"/>
        <end position="88"/>
    </location>
</feature>
<dbReference type="eggNOG" id="ENOG502RUTK">
    <property type="taxonomic scope" value="Eukaryota"/>
</dbReference>
<dbReference type="GO" id="GO:0003723">
    <property type="term" value="F:RNA binding"/>
    <property type="evidence" value="ECO:0007669"/>
    <property type="project" value="TreeGrafter"/>
</dbReference>
<feature type="domain" description="WW" evidence="1">
    <location>
        <begin position="234"/>
        <end position="262"/>
    </location>
</feature>
<dbReference type="AlphaFoldDB" id="K3WKB7"/>
<evidence type="ECO:0000313" key="3">
    <source>
        <dbReference type="Proteomes" id="UP000019132"/>
    </source>
</evidence>
<reference evidence="3" key="2">
    <citation type="submission" date="2010-04" db="EMBL/GenBank/DDBJ databases">
        <authorList>
            <person name="Buell R."/>
            <person name="Hamilton J."/>
            <person name="Hostetler J."/>
        </authorList>
    </citation>
    <scope>NUCLEOTIDE SEQUENCE [LARGE SCALE GENOMIC DNA]</scope>
    <source>
        <strain evidence="3">DAOM:BR144</strain>
    </source>
</reference>
<dbReference type="GO" id="GO:0071004">
    <property type="term" value="C:U2-type prespliceosome"/>
    <property type="evidence" value="ECO:0007669"/>
    <property type="project" value="TreeGrafter"/>
</dbReference>
<dbReference type="GO" id="GO:0045292">
    <property type="term" value="P:mRNA cis splicing, via spliceosome"/>
    <property type="evidence" value="ECO:0007669"/>
    <property type="project" value="InterPro"/>
</dbReference>
<dbReference type="SUPFAM" id="SSF51045">
    <property type="entry name" value="WW domain"/>
    <property type="match status" value="3"/>
</dbReference>
<sequence>MTSIQNTLRDLLALVHADLERPLAAQKTPLSYEKALVKIQRMWRIRRARKQLKALVRDVFASFQDPATGATYYYNTRTKTTQWAKPKALGDEALVAAAPAATKKAPCIAVAFATRAEQEYAAALCIQRMLRVRAARDHMRRLISSVYEKIWDATTGRFYYHNTQSKQVSWERPRWVNDADLGTPRTRQQRQQQRDAKALLHRAMTPEHAATLVQRAYRRKRGFETLLMLCRAVYERIYDPNQDAYYYHNTRTKQTTWEKPAVLRNAQADVFTPRTRQKQQQLETLAHLGDTRKPRVWTQDTAVVCLQGLFRKRQAQRALHARLAQVYRKALDPDSGLFYYVNVETQAVSWEPPALVVISNVAVEEY</sequence>
<dbReference type="InterPro" id="IPR001202">
    <property type="entry name" value="WW_dom"/>
</dbReference>
<dbReference type="HOGENOM" id="CLU_697339_0_0_1"/>
<dbReference type="Proteomes" id="UP000019132">
    <property type="component" value="Unassembled WGS sequence"/>
</dbReference>
<evidence type="ECO:0000259" key="1">
    <source>
        <dbReference type="PROSITE" id="PS50020"/>
    </source>
</evidence>
<dbReference type="EMBL" id="GL376633">
    <property type="status" value="NOT_ANNOTATED_CDS"/>
    <property type="molecule type" value="Genomic_DNA"/>
</dbReference>
<evidence type="ECO:0000313" key="2">
    <source>
        <dbReference type="EnsemblProtists" id="PYU1_T005409"/>
    </source>
</evidence>
<dbReference type="OMA" id="PRWVNDA"/>
<dbReference type="InterPro" id="IPR039726">
    <property type="entry name" value="Prp40-like"/>
</dbReference>
<dbReference type="PROSITE" id="PS50020">
    <property type="entry name" value="WW_DOMAIN_2"/>
    <property type="match status" value="4"/>
</dbReference>
<organism evidence="2 3">
    <name type="scientific">Globisporangium ultimum (strain ATCC 200006 / CBS 805.95 / DAOM BR144)</name>
    <name type="common">Pythium ultimum</name>
    <dbReference type="NCBI Taxonomy" id="431595"/>
    <lineage>
        <taxon>Eukaryota</taxon>
        <taxon>Sar</taxon>
        <taxon>Stramenopiles</taxon>
        <taxon>Oomycota</taxon>
        <taxon>Peronosporomycetes</taxon>
        <taxon>Pythiales</taxon>
        <taxon>Pythiaceae</taxon>
        <taxon>Globisporangium</taxon>
    </lineage>
</organism>
<dbReference type="InParanoid" id="K3WKB7"/>
<protein>
    <recommendedName>
        <fullName evidence="1">WW domain-containing protein</fullName>
    </recommendedName>
</protein>
<dbReference type="PROSITE" id="PS50096">
    <property type="entry name" value="IQ"/>
    <property type="match status" value="2"/>
</dbReference>
<dbReference type="SMART" id="SM00456">
    <property type="entry name" value="WW"/>
    <property type="match status" value="4"/>
</dbReference>